<keyword evidence="6" id="KW-0732">Signal</keyword>
<evidence type="ECO:0000256" key="10">
    <source>
        <dbReference type="ARBA" id="ARBA00023237"/>
    </source>
</evidence>
<dbReference type="InterPro" id="IPR033900">
    <property type="entry name" value="Gram_neg_porin_domain"/>
</dbReference>
<dbReference type="Proteomes" id="UP000622890">
    <property type="component" value="Unassembled WGS sequence"/>
</dbReference>
<dbReference type="GO" id="GO:0015288">
    <property type="term" value="F:porin activity"/>
    <property type="evidence" value="ECO:0007669"/>
    <property type="project" value="UniProtKB-KW"/>
</dbReference>
<dbReference type="GO" id="GO:0034220">
    <property type="term" value="P:monoatomic ion transmembrane transport"/>
    <property type="evidence" value="ECO:0007669"/>
    <property type="project" value="InterPro"/>
</dbReference>
<evidence type="ECO:0000256" key="7">
    <source>
        <dbReference type="ARBA" id="ARBA00023065"/>
    </source>
</evidence>
<evidence type="ECO:0000256" key="8">
    <source>
        <dbReference type="ARBA" id="ARBA00023114"/>
    </source>
</evidence>
<evidence type="ECO:0000313" key="13">
    <source>
        <dbReference type="Proteomes" id="UP000622890"/>
    </source>
</evidence>
<gene>
    <name evidence="12" type="ORF">JJB74_28565</name>
</gene>
<dbReference type="InterPro" id="IPR023614">
    <property type="entry name" value="Porin_dom_sf"/>
</dbReference>
<dbReference type="PRINTS" id="PR00182">
    <property type="entry name" value="ECOLNEIPORIN"/>
</dbReference>
<evidence type="ECO:0000256" key="3">
    <source>
        <dbReference type="ARBA" id="ARBA00022448"/>
    </source>
</evidence>
<reference evidence="12" key="1">
    <citation type="submission" date="2021-01" db="EMBL/GenBank/DDBJ databases">
        <title>Genome sequence of strain Noviherbaspirillum sp. DKR-6.</title>
        <authorList>
            <person name="Chaudhary D.K."/>
        </authorList>
    </citation>
    <scope>NUCLEOTIDE SEQUENCE</scope>
    <source>
        <strain evidence="12">DKR-6</strain>
    </source>
</reference>
<comment type="subcellular location">
    <subcellularLocation>
        <location evidence="1">Cell outer membrane</location>
        <topology evidence="1">Multi-pass membrane protein</topology>
    </subcellularLocation>
</comment>
<dbReference type="InterPro" id="IPR002299">
    <property type="entry name" value="Porin_Neis"/>
</dbReference>
<evidence type="ECO:0000313" key="12">
    <source>
        <dbReference type="EMBL" id="MBK4738588.1"/>
    </source>
</evidence>
<comment type="subunit">
    <text evidence="2">Homotrimer.</text>
</comment>
<sequence length="327" mass="33556">MKASILAGIVTAIGCQAACAQSSVELYGIIDSGIVIGRGGPKGSDLKLEGGVSNGSRLGFRGKEDLGGGASAIFVMESGLLNDTGALDQGGLQFGRQSYVGVNGASGSLTMGRQYTPIYTTLLMADPFGNNFGGASGQLMSGEKAGVRMNNTVMYGSPVVGGFNAQLAYGFGEVAGDASKSRQLGAALGYANGPLSLRVGYNRQNNATSTDAARNTLFAAKYDFGSVITTLAWGSNRGIGAIDSRDVLAGISIPFGANLLMASYIHKSDLSPSHAADAHQLALACTHALSKRTALYAAVSGLSNTHFTTTKFASGSRELDLGVRHTF</sequence>
<dbReference type="AlphaFoldDB" id="A0A934SZI4"/>
<keyword evidence="7" id="KW-0406">Ion transport</keyword>
<dbReference type="Pfam" id="PF13609">
    <property type="entry name" value="Porin_4"/>
    <property type="match status" value="1"/>
</dbReference>
<dbReference type="GO" id="GO:0046930">
    <property type="term" value="C:pore complex"/>
    <property type="evidence" value="ECO:0007669"/>
    <property type="project" value="UniProtKB-KW"/>
</dbReference>
<evidence type="ECO:0000256" key="2">
    <source>
        <dbReference type="ARBA" id="ARBA00011233"/>
    </source>
</evidence>
<dbReference type="PANTHER" id="PTHR34501">
    <property type="entry name" value="PROTEIN YDDL-RELATED"/>
    <property type="match status" value="1"/>
</dbReference>
<organism evidence="12 13">
    <name type="scientific">Noviherbaspirillum pedocola</name>
    <dbReference type="NCBI Taxonomy" id="2801341"/>
    <lineage>
        <taxon>Bacteria</taxon>
        <taxon>Pseudomonadati</taxon>
        <taxon>Pseudomonadota</taxon>
        <taxon>Betaproteobacteria</taxon>
        <taxon>Burkholderiales</taxon>
        <taxon>Oxalobacteraceae</taxon>
        <taxon>Noviherbaspirillum</taxon>
    </lineage>
</organism>
<keyword evidence="8" id="KW-0626">Porin</keyword>
<dbReference type="CDD" id="cd00342">
    <property type="entry name" value="gram_neg_porins"/>
    <property type="match status" value="1"/>
</dbReference>
<evidence type="ECO:0000256" key="9">
    <source>
        <dbReference type="ARBA" id="ARBA00023136"/>
    </source>
</evidence>
<dbReference type="PANTHER" id="PTHR34501:SF9">
    <property type="entry name" value="MAJOR OUTER MEMBRANE PROTEIN P.IA"/>
    <property type="match status" value="1"/>
</dbReference>
<feature type="domain" description="Porin" evidence="11">
    <location>
        <begin position="10"/>
        <end position="301"/>
    </location>
</feature>
<protein>
    <submittedName>
        <fullName evidence="12">Porin</fullName>
    </submittedName>
</protein>
<dbReference type="EMBL" id="JAEPBG010000023">
    <property type="protein sequence ID" value="MBK4738588.1"/>
    <property type="molecule type" value="Genomic_DNA"/>
</dbReference>
<keyword evidence="13" id="KW-1185">Reference proteome</keyword>
<keyword evidence="10" id="KW-0998">Cell outer membrane</keyword>
<dbReference type="InterPro" id="IPR050298">
    <property type="entry name" value="Gram-neg_bact_OMP"/>
</dbReference>
<proteinExistence type="predicted"/>
<comment type="caution">
    <text evidence="12">The sequence shown here is derived from an EMBL/GenBank/DDBJ whole genome shotgun (WGS) entry which is preliminary data.</text>
</comment>
<accession>A0A934SZI4</accession>
<dbReference type="GO" id="GO:0009279">
    <property type="term" value="C:cell outer membrane"/>
    <property type="evidence" value="ECO:0007669"/>
    <property type="project" value="UniProtKB-SubCell"/>
</dbReference>
<evidence type="ECO:0000256" key="5">
    <source>
        <dbReference type="ARBA" id="ARBA00022692"/>
    </source>
</evidence>
<keyword evidence="5" id="KW-0812">Transmembrane</keyword>
<dbReference type="Gene3D" id="2.40.160.10">
    <property type="entry name" value="Porin"/>
    <property type="match status" value="1"/>
</dbReference>
<evidence type="ECO:0000256" key="4">
    <source>
        <dbReference type="ARBA" id="ARBA00022452"/>
    </source>
</evidence>
<dbReference type="PRINTS" id="PR00184">
    <property type="entry name" value="NEISSPPORIN"/>
</dbReference>
<dbReference type="InterPro" id="IPR001702">
    <property type="entry name" value="Porin_Gram-ve"/>
</dbReference>
<name>A0A934SZI4_9BURK</name>
<dbReference type="SUPFAM" id="SSF56935">
    <property type="entry name" value="Porins"/>
    <property type="match status" value="1"/>
</dbReference>
<dbReference type="RefSeq" id="WP_200597946.1">
    <property type="nucleotide sequence ID" value="NZ_JAEPBG010000023.1"/>
</dbReference>
<keyword evidence="9" id="KW-0472">Membrane</keyword>
<evidence type="ECO:0000256" key="1">
    <source>
        <dbReference type="ARBA" id="ARBA00004571"/>
    </source>
</evidence>
<keyword evidence="3" id="KW-0813">Transport</keyword>
<evidence type="ECO:0000256" key="6">
    <source>
        <dbReference type="ARBA" id="ARBA00022729"/>
    </source>
</evidence>
<keyword evidence="4" id="KW-1134">Transmembrane beta strand</keyword>
<dbReference type="PROSITE" id="PS51257">
    <property type="entry name" value="PROKAR_LIPOPROTEIN"/>
    <property type="match status" value="1"/>
</dbReference>
<evidence type="ECO:0000259" key="11">
    <source>
        <dbReference type="Pfam" id="PF13609"/>
    </source>
</evidence>